<feature type="transmembrane region" description="Helical" evidence="1">
    <location>
        <begin position="49"/>
        <end position="68"/>
    </location>
</feature>
<protein>
    <submittedName>
        <fullName evidence="2">Uncharacterized protein</fullName>
    </submittedName>
</protein>
<feature type="transmembrane region" description="Helical" evidence="1">
    <location>
        <begin position="20"/>
        <end position="37"/>
    </location>
</feature>
<evidence type="ECO:0000313" key="2">
    <source>
        <dbReference type="EMBL" id="KAK9700111.1"/>
    </source>
</evidence>
<evidence type="ECO:0000256" key="1">
    <source>
        <dbReference type="SAM" id="Phobius"/>
    </source>
</evidence>
<gene>
    <name evidence="2" type="ORF">RND81_08G217700</name>
</gene>
<keyword evidence="3" id="KW-1185">Reference proteome</keyword>
<keyword evidence="1" id="KW-1133">Transmembrane helix</keyword>
<evidence type="ECO:0000313" key="3">
    <source>
        <dbReference type="Proteomes" id="UP001443914"/>
    </source>
</evidence>
<organism evidence="2 3">
    <name type="scientific">Saponaria officinalis</name>
    <name type="common">Common soapwort</name>
    <name type="synonym">Lychnis saponaria</name>
    <dbReference type="NCBI Taxonomy" id="3572"/>
    <lineage>
        <taxon>Eukaryota</taxon>
        <taxon>Viridiplantae</taxon>
        <taxon>Streptophyta</taxon>
        <taxon>Embryophyta</taxon>
        <taxon>Tracheophyta</taxon>
        <taxon>Spermatophyta</taxon>
        <taxon>Magnoliopsida</taxon>
        <taxon>eudicotyledons</taxon>
        <taxon>Gunneridae</taxon>
        <taxon>Pentapetalae</taxon>
        <taxon>Caryophyllales</taxon>
        <taxon>Caryophyllaceae</taxon>
        <taxon>Caryophylleae</taxon>
        <taxon>Saponaria</taxon>
    </lineage>
</organism>
<accession>A0AAW1JBE7</accession>
<keyword evidence="1" id="KW-0472">Membrane</keyword>
<keyword evidence="1" id="KW-0812">Transmembrane</keyword>
<dbReference type="EMBL" id="JBDFQZ010000008">
    <property type="protein sequence ID" value="KAK9700111.1"/>
    <property type="molecule type" value="Genomic_DNA"/>
</dbReference>
<proteinExistence type="predicted"/>
<dbReference type="AlphaFoldDB" id="A0AAW1JBE7"/>
<comment type="caution">
    <text evidence="2">The sequence shown here is derived from an EMBL/GenBank/DDBJ whole genome shotgun (WGS) entry which is preliminary data.</text>
</comment>
<reference evidence="2" key="1">
    <citation type="submission" date="2024-03" db="EMBL/GenBank/DDBJ databases">
        <title>WGS assembly of Saponaria officinalis var. Norfolk2.</title>
        <authorList>
            <person name="Jenkins J."/>
            <person name="Shu S."/>
            <person name="Grimwood J."/>
            <person name="Barry K."/>
            <person name="Goodstein D."/>
            <person name="Schmutz J."/>
            <person name="Leebens-Mack J."/>
            <person name="Osbourn A."/>
        </authorList>
    </citation>
    <scope>NUCLEOTIDE SEQUENCE [LARGE SCALE GENOMIC DNA]</scope>
    <source>
        <strain evidence="2">JIC</strain>
    </source>
</reference>
<feature type="transmembrane region" description="Helical" evidence="1">
    <location>
        <begin position="80"/>
        <end position="98"/>
    </location>
</feature>
<dbReference type="Proteomes" id="UP001443914">
    <property type="component" value="Unassembled WGS sequence"/>
</dbReference>
<sequence length="105" mass="12489">MSFLFRSIVRSIEMNVKEDTYINLSFSGCANFICMFFKPSLCSFKDYDLFMFAMLHYIALSPSHFLYHCYCSSYRHTDDIFSLLFGIWTAILDGRTFLWSMDIKY</sequence>
<name>A0AAW1JBE7_SAPOF</name>